<accession>A0A1X6NMG4</accession>
<dbReference type="SUPFAM" id="SSF54001">
    <property type="entry name" value="Cysteine proteinases"/>
    <property type="match status" value="1"/>
</dbReference>
<keyword evidence="2" id="KW-0645">Protease</keyword>
<dbReference type="Pfam" id="PF02902">
    <property type="entry name" value="Peptidase_C48"/>
    <property type="match status" value="1"/>
</dbReference>
<dbReference type="EMBL" id="KV919407">
    <property type="protein sequence ID" value="OSX69777.1"/>
    <property type="molecule type" value="Genomic_DNA"/>
</dbReference>
<reference evidence="6 7" key="1">
    <citation type="submission" date="2017-03" db="EMBL/GenBank/DDBJ databases">
        <title>WGS assembly of Porphyra umbilicalis.</title>
        <authorList>
            <person name="Brawley S.H."/>
            <person name="Blouin N.A."/>
            <person name="Ficko-Blean E."/>
            <person name="Wheeler G.L."/>
            <person name="Lohr M."/>
            <person name="Goodson H.V."/>
            <person name="Jenkins J.W."/>
            <person name="Blaby-Haas C.E."/>
            <person name="Helliwell K.E."/>
            <person name="Chan C."/>
            <person name="Marriage T."/>
            <person name="Bhattacharya D."/>
            <person name="Klein A.S."/>
            <person name="Badis Y."/>
            <person name="Brodie J."/>
            <person name="Cao Y."/>
            <person name="Collen J."/>
            <person name="Dittami S.M."/>
            <person name="Gachon C.M."/>
            <person name="Green B.R."/>
            <person name="Karpowicz S."/>
            <person name="Kim J.W."/>
            <person name="Kudahl U."/>
            <person name="Lin S."/>
            <person name="Michel G."/>
            <person name="Mittag M."/>
            <person name="Olson B.J."/>
            <person name="Pangilinan J."/>
            <person name="Peng Y."/>
            <person name="Qiu H."/>
            <person name="Shu S."/>
            <person name="Singer J.T."/>
            <person name="Smith A.G."/>
            <person name="Sprecher B.N."/>
            <person name="Wagner V."/>
            <person name="Wang W."/>
            <person name="Wang Z.-Y."/>
            <person name="Yan J."/>
            <person name="Yarish C."/>
            <person name="Zoeuner-Riek S."/>
            <person name="Zhuang Y."/>
            <person name="Zou Y."/>
            <person name="Lindquist E.A."/>
            <person name="Grimwood J."/>
            <person name="Barry K."/>
            <person name="Rokhsar D.S."/>
            <person name="Schmutz J."/>
            <person name="Stiller J.W."/>
            <person name="Grossman A.R."/>
            <person name="Prochnik S.E."/>
        </authorList>
    </citation>
    <scope>NUCLEOTIDE SEQUENCE [LARGE SCALE GENOMIC DNA]</scope>
    <source>
        <strain evidence="6">4086291</strain>
    </source>
</reference>
<dbReference type="InterPro" id="IPR038765">
    <property type="entry name" value="Papain-like_cys_pep_sf"/>
</dbReference>
<keyword evidence="7" id="KW-1185">Reference proteome</keyword>
<gene>
    <name evidence="6" type="ORF">BU14_1161s0003</name>
</gene>
<dbReference type="InterPro" id="IPR003653">
    <property type="entry name" value="Peptidase_C48_C"/>
</dbReference>
<evidence type="ECO:0000256" key="2">
    <source>
        <dbReference type="ARBA" id="ARBA00022670"/>
    </source>
</evidence>
<organism evidence="6 7">
    <name type="scientific">Porphyra umbilicalis</name>
    <name type="common">Purple laver</name>
    <name type="synonym">Red alga</name>
    <dbReference type="NCBI Taxonomy" id="2786"/>
    <lineage>
        <taxon>Eukaryota</taxon>
        <taxon>Rhodophyta</taxon>
        <taxon>Bangiophyceae</taxon>
        <taxon>Bangiales</taxon>
        <taxon>Bangiaceae</taxon>
        <taxon>Porphyra</taxon>
    </lineage>
</organism>
<feature type="compositionally biased region" description="Basic and acidic residues" evidence="4">
    <location>
        <begin position="44"/>
        <end position="58"/>
    </location>
</feature>
<evidence type="ECO:0000256" key="3">
    <source>
        <dbReference type="ARBA" id="ARBA00022801"/>
    </source>
</evidence>
<dbReference type="Proteomes" id="UP000218209">
    <property type="component" value="Unassembled WGS sequence"/>
</dbReference>
<dbReference type="AlphaFoldDB" id="A0A1X6NMG4"/>
<evidence type="ECO:0000259" key="5">
    <source>
        <dbReference type="Pfam" id="PF02902"/>
    </source>
</evidence>
<sequence>MGRQLIGTVVETSKITGVYLVVECGGGEEPTRDSTIIDCSAVSKSEEEKQSLMDEWASRRPGGGGSQQGDMVPAASTGVSNPMPSGGDAGTTDDAEDDLDLDFAKLLADSKGDSNSDMEAGEKKDDFPPFIINHRAAIQSVDYKVLGRAHVSEDDLNSLLKSCGLSGHTSITFNMMEGILAAGAKVLRERVGRKGSYSWAQMCPEQLLFKNWSLDVEGKNAPTVRSINFVPPKHTHSQSKNQGGIEAKRRALCVAAHTSPFWRAVMVDYFVENPAPQPTPKRPRGASNAFVGVGGSSKAKKKRISMFTPKNAKPPTGGVPPTPLKTGVSPAPSDAAAAARAAEVEAAQAAEMQRQSRKAAAAGWAAQAAAVAAARTASRALPSTGAEAPRDPGAPPSLAGADWGGFEGPRLYGARRSGGVGVNLPPASYVRARRPEILGPYSVNVPTSALTLEDMCAASERFPVHKLAAMEPAPTLLSDTPIDVVQLPSSRFYSVEHSERRLRVVLPRSLLSEATKMLLAANVLYERRIADAGTAGGSLSLASSPGVSAAPVEAEHPALRMVFSHQDAAFCTMVGLQLMASALAFNETVQGATAFLSWAAPYQSCTDAFPAQLRYVVGAPCSVAEASKCVGSAVAGKLAGDPVWQYEATEGGGGQAAYGGLTVTAQDVLSNGQRAFLTNAVLDASLVEVREVAPQLAGPLYVLTTSQSSAFTWVGGQRVSAEEAVKRMVEIFEVMPVPHVLRFLMLMNLSNTHWISVDVFVPGGQVVVFDSYNGSCSSEKTFCVERVLLFASQYSRWLLARDPSCGVSLQWQPPSYVNEPVQRDGDSCGAFSLAHLWCVACDIDLRDIYVVGDHLRMGLLFTVVTKGFHYDALRAGRRALVA</sequence>
<dbReference type="GO" id="GO:0006508">
    <property type="term" value="P:proteolysis"/>
    <property type="evidence" value="ECO:0007669"/>
    <property type="project" value="UniProtKB-KW"/>
</dbReference>
<protein>
    <recommendedName>
        <fullName evidence="5">Ubiquitin-like protease family profile domain-containing protein</fullName>
    </recommendedName>
</protein>
<feature type="domain" description="Ubiquitin-like protease family profile" evidence="5">
    <location>
        <begin position="744"/>
        <end position="845"/>
    </location>
</feature>
<feature type="region of interest" description="Disordered" evidence="4">
    <location>
        <begin position="42"/>
        <end position="95"/>
    </location>
</feature>
<feature type="region of interest" description="Disordered" evidence="4">
    <location>
        <begin position="275"/>
        <end position="339"/>
    </location>
</feature>
<comment type="similarity">
    <text evidence="1">Belongs to the peptidase C48 family.</text>
</comment>
<evidence type="ECO:0000256" key="1">
    <source>
        <dbReference type="ARBA" id="ARBA00005234"/>
    </source>
</evidence>
<dbReference type="Gene3D" id="3.40.395.10">
    <property type="entry name" value="Adenoviral Proteinase, Chain A"/>
    <property type="match status" value="1"/>
</dbReference>
<proteinExistence type="inferred from homology"/>
<keyword evidence="3" id="KW-0378">Hydrolase</keyword>
<evidence type="ECO:0000313" key="7">
    <source>
        <dbReference type="Proteomes" id="UP000218209"/>
    </source>
</evidence>
<dbReference type="GO" id="GO:0008234">
    <property type="term" value="F:cysteine-type peptidase activity"/>
    <property type="evidence" value="ECO:0007669"/>
    <property type="project" value="InterPro"/>
</dbReference>
<evidence type="ECO:0000313" key="6">
    <source>
        <dbReference type="EMBL" id="OSX69777.1"/>
    </source>
</evidence>
<evidence type="ECO:0000256" key="4">
    <source>
        <dbReference type="SAM" id="MobiDB-lite"/>
    </source>
</evidence>
<name>A0A1X6NMG4_PORUM</name>